<dbReference type="InterPro" id="IPR002110">
    <property type="entry name" value="Ankyrin_rpt"/>
</dbReference>
<keyword evidence="2 3" id="KW-0040">ANK repeat</keyword>
<name>A0A3N4JG66_9PEZI</name>
<reference evidence="5 6" key="1">
    <citation type="journal article" date="2018" name="Nat. Ecol. Evol.">
        <title>Pezizomycetes genomes reveal the molecular basis of ectomycorrhizal truffle lifestyle.</title>
        <authorList>
            <person name="Murat C."/>
            <person name="Payen T."/>
            <person name="Noel B."/>
            <person name="Kuo A."/>
            <person name="Morin E."/>
            <person name="Chen J."/>
            <person name="Kohler A."/>
            <person name="Krizsan K."/>
            <person name="Balestrini R."/>
            <person name="Da Silva C."/>
            <person name="Montanini B."/>
            <person name="Hainaut M."/>
            <person name="Levati E."/>
            <person name="Barry K.W."/>
            <person name="Belfiori B."/>
            <person name="Cichocki N."/>
            <person name="Clum A."/>
            <person name="Dockter R.B."/>
            <person name="Fauchery L."/>
            <person name="Guy J."/>
            <person name="Iotti M."/>
            <person name="Le Tacon F."/>
            <person name="Lindquist E.A."/>
            <person name="Lipzen A."/>
            <person name="Malagnac F."/>
            <person name="Mello A."/>
            <person name="Molinier V."/>
            <person name="Miyauchi S."/>
            <person name="Poulain J."/>
            <person name="Riccioni C."/>
            <person name="Rubini A."/>
            <person name="Sitrit Y."/>
            <person name="Splivallo R."/>
            <person name="Traeger S."/>
            <person name="Wang M."/>
            <person name="Zifcakova L."/>
            <person name="Wipf D."/>
            <person name="Zambonelli A."/>
            <person name="Paolocci F."/>
            <person name="Nowrousian M."/>
            <person name="Ottonello S."/>
            <person name="Baldrian P."/>
            <person name="Spatafora J.W."/>
            <person name="Henrissat B."/>
            <person name="Nagy L.G."/>
            <person name="Aury J.M."/>
            <person name="Wincker P."/>
            <person name="Grigoriev I.V."/>
            <person name="Bonfante P."/>
            <person name="Martin F.M."/>
        </authorList>
    </citation>
    <scope>NUCLEOTIDE SEQUENCE [LARGE SCALE GENOMIC DNA]</scope>
    <source>
        <strain evidence="5 6">120613-1</strain>
    </source>
</reference>
<dbReference type="InterPro" id="IPR036770">
    <property type="entry name" value="Ankyrin_rpt-contain_sf"/>
</dbReference>
<dbReference type="PRINTS" id="PR01415">
    <property type="entry name" value="ANKYRIN"/>
</dbReference>
<organism evidence="5 6">
    <name type="scientific">Choiromyces venosus 120613-1</name>
    <dbReference type="NCBI Taxonomy" id="1336337"/>
    <lineage>
        <taxon>Eukaryota</taxon>
        <taxon>Fungi</taxon>
        <taxon>Dikarya</taxon>
        <taxon>Ascomycota</taxon>
        <taxon>Pezizomycotina</taxon>
        <taxon>Pezizomycetes</taxon>
        <taxon>Pezizales</taxon>
        <taxon>Tuberaceae</taxon>
        <taxon>Choiromyces</taxon>
    </lineage>
</organism>
<dbReference type="SMART" id="SM00248">
    <property type="entry name" value="ANK"/>
    <property type="match status" value="5"/>
</dbReference>
<evidence type="ECO:0000256" key="3">
    <source>
        <dbReference type="PROSITE-ProRule" id="PRU00023"/>
    </source>
</evidence>
<dbReference type="PANTHER" id="PTHR24189:SF50">
    <property type="entry name" value="ANKYRIN REPEAT AND SOCS BOX PROTEIN 2"/>
    <property type="match status" value="1"/>
</dbReference>
<dbReference type="EMBL" id="ML120406">
    <property type="protein sequence ID" value="RPA97265.1"/>
    <property type="molecule type" value="Genomic_DNA"/>
</dbReference>
<dbReference type="Proteomes" id="UP000276215">
    <property type="component" value="Unassembled WGS sequence"/>
</dbReference>
<feature type="repeat" description="ANK" evidence="3">
    <location>
        <begin position="84"/>
        <end position="116"/>
    </location>
</feature>
<feature type="domain" description="F-box" evidence="4">
    <location>
        <begin position="1"/>
        <end position="37"/>
    </location>
</feature>
<dbReference type="PROSITE" id="PS50181">
    <property type="entry name" value="FBOX"/>
    <property type="match status" value="1"/>
</dbReference>
<protein>
    <submittedName>
        <fullName evidence="5">Ankyrin</fullName>
    </submittedName>
</protein>
<dbReference type="InterPro" id="IPR050745">
    <property type="entry name" value="Multifunctional_regulatory"/>
</dbReference>
<dbReference type="InterPro" id="IPR001810">
    <property type="entry name" value="F-box_dom"/>
</dbReference>
<dbReference type="SUPFAM" id="SSF48403">
    <property type="entry name" value="Ankyrin repeat"/>
    <property type="match status" value="1"/>
</dbReference>
<dbReference type="PROSITE" id="PS50088">
    <property type="entry name" value="ANK_REPEAT"/>
    <property type="match status" value="2"/>
</dbReference>
<dbReference type="Gene3D" id="1.25.40.20">
    <property type="entry name" value="Ankyrin repeat-containing domain"/>
    <property type="match status" value="2"/>
</dbReference>
<evidence type="ECO:0000313" key="5">
    <source>
        <dbReference type="EMBL" id="RPA97265.1"/>
    </source>
</evidence>
<dbReference type="OrthoDB" id="4772757at2759"/>
<dbReference type="STRING" id="1336337.A0A3N4JG66"/>
<dbReference type="Pfam" id="PF13637">
    <property type="entry name" value="Ank_4"/>
    <property type="match status" value="1"/>
</dbReference>
<dbReference type="Pfam" id="PF12796">
    <property type="entry name" value="Ank_2"/>
    <property type="match status" value="1"/>
</dbReference>
<sequence length="256" mass="28269">MSFLNLPNELVLKISEELNPPDVCSLLKASHRLAILLYFPLVDSVCRRGSKSYATKALHSAARVRNKQVVQNLLDRGILENVQNGDTLLNYAVERHSEAVVQTLLECGVNAETRDRYGRTPLTNAVDCGYEEMVQLLIDHGADVNSKDNSEITPLLIAAFGGHDEVARILLRADDIDVNAQDRFCETAIHYAVEGGHKDVVQLLLAQKDVNIDLVDYTGHSVRSLIGACAPRICEMLTEYVSSNNGVVTEFVYSSE</sequence>
<evidence type="ECO:0000256" key="2">
    <source>
        <dbReference type="ARBA" id="ARBA00023043"/>
    </source>
</evidence>
<keyword evidence="6" id="KW-1185">Reference proteome</keyword>
<dbReference type="AlphaFoldDB" id="A0A3N4JG66"/>
<gene>
    <name evidence="5" type="ORF">L873DRAFT_1771680</name>
</gene>
<accession>A0A3N4JG66</accession>
<evidence type="ECO:0000256" key="1">
    <source>
        <dbReference type="ARBA" id="ARBA00022737"/>
    </source>
</evidence>
<keyword evidence="1" id="KW-0677">Repeat</keyword>
<dbReference type="PANTHER" id="PTHR24189">
    <property type="entry name" value="MYOTROPHIN"/>
    <property type="match status" value="1"/>
</dbReference>
<evidence type="ECO:0000313" key="6">
    <source>
        <dbReference type="Proteomes" id="UP000276215"/>
    </source>
</evidence>
<dbReference type="PROSITE" id="PS50297">
    <property type="entry name" value="ANK_REP_REGION"/>
    <property type="match status" value="2"/>
</dbReference>
<evidence type="ECO:0000259" key="4">
    <source>
        <dbReference type="PROSITE" id="PS50181"/>
    </source>
</evidence>
<proteinExistence type="predicted"/>
<feature type="repeat" description="ANK" evidence="3">
    <location>
        <begin position="117"/>
        <end position="149"/>
    </location>
</feature>